<dbReference type="PANTHER" id="PTHR43358">
    <property type="entry name" value="ALPHA/BETA-HYDROLASE"/>
    <property type="match status" value="1"/>
</dbReference>
<dbReference type="EMBL" id="CP006934">
    <property type="protein sequence ID" value="AHI54004.1"/>
    <property type="molecule type" value="Genomic_DNA"/>
</dbReference>
<dbReference type="RefSeq" id="WP_025251143.1">
    <property type="nucleotide sequence ID" value="NZ_CP006934.1"/>
</dbReference>
<dbReference type="STRING" id="1276257.SSABA_v1c06000"/>
<reference evidence="1 2" key="1">
    <citation type="journal article" date="2014" name="Genome Biol. Evol.">
        <title>Molecular evolution of the substrate utilization strategies and putative virulence factors in mosquito-associated Spiroplasma species.</title>
        <authorList>
            <person name="Chang T.H."/>
            <person name="Lo W.S."/>
            <person name="Ku C."/>
            <person name="Chen L.L."/>
            <person name="Kuo C.H."/>
        </authorList>
    </citation>
    <scope>NUCLEOTIDE SEQUENCE [LARGE SCALE GENOMIC DNA]</scope>
    <source>
        <strain evidence="1">Ar-1343</strain>
    </source>
</reference>
<evidence type="ECO:0000313" key="1">
    <source>
        <dbReference type="EMBL" id="AHI54004.1"/>
    </source>
</evidence>
<accession>W6AJU7</accession>
<dbReference type="PATRIC" id="fig|1276257.3.peg.612"/>
<dbReference type="KEGG" id="ssab:SSABA_v1c06000"/>
<dbReference type="Gene3D" id="3.40.50.1820">
    <property type="entry name" value="alpha/beta hydrolase"/>
    <property type="match status" value="1"/>
</dbReference>
<protein>
    <recommendedName>
        <fullName evidence="3">Hydrolase</fullName>
    </recommendedName>
</protein>
<dbReference type="eggNOG" id="COG1073">
    <property type="taxonomic scope" value="Bacteria"/>
</dbReference>
<organism evidence="1 2">
    <name type="scientific">Spiroplasma sabaudiense Ar-1343</name>
    <dbReference type="NCBI Taxonomy" id="1276257"/>
    <lineage>
        <taxon>Bacteria</taxon>
        <taxon>Bacillati</taxon>
        <taxon>Mycoplasmatota</taxon>
        <taxon>Mollicutes</taxon>
        <taxon>Entomoplasmatales</taxon>
        <taxon>Spiroplasmataceae</taxon>
        <taxon>Spiroplasma</taxon>
    </lineage>
</organism>
<proteinExistence type="predicted"/>
<dbReference type="PANTHER" id="PTHR43358:SF4">
    <property type="entry name" value="ALPHA_BETA HYDROLASE FOLD-1 DOMAIN-CONTAINING PROTEIN"/>
    <property type="match status" value="1"/>
</dbReference>
<dbReference type="HOGENOM" id="CLU_062412_0_0_14"/>
<evidence type="ECO:0008006" key="3">
    <source>
        <dbReference type="Google" id="ProtNLM"/>
    </source>
</evidence>
<dbReference type="SUPFAM" id="SSF53474">
    <property type="entry name" value="alpha/beta-Hydrolases"/>
    <property type="match status" value="1"/>
</dbReference>
<sequence>MEDRIIARKIIRIFNKATNLSFLSSSKTKVNYNLVKLFNSAFDEQFKTNPLYIGDNVKLEDISFVSQDGIKLSGTIYRNPVKTKKWIIGLHGYSSSGIAKLFSIWNYRELGYNLMVFDFRNHGNSETDIITLGYKETWDLKAAIEYLNSNESVELIGISGTSMGAFTLNYFSITELEFIKKNNIKFGISDSTYLSAPIALDFLINNQVPSIFGNYLGMVKEDIINIYQEEYGVNLKNLDYPNLIPQNLKTFPMLLIHTLDDDVTSYHDSEKIYYLKNLSEKLPKNELKLFNAGGHTKAIVKNFEEYMSVSNQFILNNQK</sequence>
<keyword evidence="2" id="KW-1185">Reference proteome</keyword>
<dbReference type="Proteomes" id="UP000019265">
    <property type="component" value="Chromosome"/>
</dbReference>
<dbReference type="OrthoDB" id="384284at2"/>
<evidence type="ECO:0000313" key="2">
    <source>
        <dbReference type="Proteomes" id="UP000019265"/>
    </source>
</evidence>
<dbReference type="InterPro" id="IPR029058">
    <property type="entry name" value="AB_hydrolase_fold"/>
</dbReference>
<gene>
    <name evidence="1" type="ORF">SSABA_v1c06000</name>
</gene>
<name>W6AJU7_9MOLU</name>
<dbReference type="InterPro" id="IPR052920">
    <property type="entry name" value="DNA-binding_regulatory"/>
</dbReference>
<dbReference type="AlphaFoldDB" id="W6AJU7"/>